<dbReference type="FunFam" id="1.10.10.10:FF:000410">
    <property type="entry name" value="ADA regulatory protein, putative"/>
    <property type="match status" value="1"/>
</dbReference>
<name>F5RD52_METUF</name>
<dbReference type="InterPro" id="IPR035451">
    <property type="entry name" value="Ada-like_dom_sf"/>
</dbReference>
<dbReference type="Gene3D" id="1.10.10.10">
    <property type="entry name" value="Winged helix-like DNA-binding domain superfamily/Winged helix DNA-binding domain"/>
    <property type="match status" value="1"/>
</dbReference>
<dbReference type="InterPro" id="IPR009057">
    <property type="entry name" value="Homeodomain-like_sf"/>
</dbReference>
<dbReference type="InterPro" id="IPR018060">
    <property type="entry name" value="HTH_AraC"/>
</dbReference>
<keyword evidence="5" id="KW-0805">Transcription regulation</keyword>
<keyword evidence="4" id="KW-0227">DNA damage</keyword>
<dbReference type="InterPro" id="IPR001497">
    <property type="entry name" value="MethylDNA_cys_MeTrfase_AS"/>
</dbReference>
<comment type="catalytic activity">
    <reaction evidence="1">
        <text>a 4-O-methyl-thymidine in DNA + L-cysteinyl-[protein] = a thymidine in DNA + S-methyl-L-cysteinyl-[protein]</text>
        <dbReference type="Rhea" id="RHEA:53428"/>
        <dbReference type="Rhea" id="RHEA-COMP:10131"/>
        <dbReference type="Rhea" id="RHEA-COMP:10132"/>
        <dbReference type="Rhea" id="RHEA-COMP:13555"/>
        <dbReference type="Rhea" id="RHEA-COMP:13556"/>
        <dbReference type="ChEBI" id="CHEBI:29950"/>
        <dbReference type="ChEBI" id="CHEBI:82612"/>
        <dbReference type="ChEBI" id="CHEBI:137386"/>
        <dbReference type="ChEBI" id="CHEBI:137387"/>
        <dbReference type="EC" id="2.1.1.63"/>
    </reaction>
</comment>
<keyword evidence="6" id="KW-0010">Activator</keyword>
<dbReference type="NCBIfam" id="NF011964">
    <property type="entry name" value="PRK15435.1"/>
    <property type="match status" value="1"/>
</dbReference>
<dbReference type="PROSITE" id="PS01124">
    <property type="entry name" value="HTH_ARAC_FAMILY_2"/>
    <property type="match status" value="1"/>
</dbReference>
<evidence type="ECO:0000256" key="2">
    <source>
        <dbReference type="ARBA" id="ARBA00022603"/>
    </source>
</evidence>
<evidence type="ECO:0000256" key="9">
    <source>
        <dbReference type="ARBA" id="ARBA00049348"/>
    </source>
</evidence>
<accession>F5RD52</accession>
<dbReference type="SUPFAM" id="SSF46689">
    <property type="entry name" value="Homeodomain-like"/>
    <property type="match status" value="1"/>
</dbReference>
<dbReference type="PROSITE" id="PS00374">
    <property type="entry name" value="MGMT"/>
    <property type="match status" value="1"/>
</dbReference>
<proteinExistence type="predicted"/>
<dbReference type="Gene3D" id="1.10.10.60">
    <property type="entry name" value="Homeodomain-like"/>
    <property type="match status" value="1"/>
</dbReference>
<protein>
    <submittedName>
        <fullName evidence="13">Regulatory protein ada</fullName>
    </submittedName>
</protein>
<feature type="binding site" evidence="11">
    <location>
        <position position="88"/>
    </location>
    <ligand>
        <name>Zn(2+)</name>
        <dbReference type="ChEBI" id="CHEBI:29105"/>
    </ligand>
</feature>
<evidence type="ECO:0000259" key="12">
    <source>
        <dbReference type="PROSITE" id="PS01124"/>
    </source>
</evidence>
<keyword evidence="2" id="KW-0489">Methyltransferase</keyword>
<dbReference type="Proteomes" id="UP000005019">
    <property type="component" value="Unassembled WGS sequence"/>
</dbReference>
<evidence type="ECO:0000256" key="5">
    <source>
        <dbReference type="ARBA" id="ARBA00023015"/>
    </source>
</evidence>
<feature type="active site" description="Nucleophile; methyl group acceptor from methylphosphotriester" evidence="10">
    <location>
        <position position="57"/>
    </location>
</feature>
<dbReference type="STRING" id="1000565.METUNv1_02211"/>
<evidence type="ECO:0000256" key="4">
    <source>
        <dbReference type="ARBA" id="ARBA00022763"/>
    </source>
</evidence>
<keyword evidence="8" id="KW-0234">DNA repair</keyword>
<evidence type="ECO:0000256" key="3">
    <source>
        <dbReference type="ARBA" id="ARBA00022679"/>
    </source>
</evidence>
<dbReference type="InterPro" id="IPR036388">
    <property type="entry name" value="WH-like_DNA-bd_sf"/>
</dbReference>
<dbReference type="RefSeq" id="WP_008061626.1">
    <property type="nucleotide sequence ID" value="NZ_AFHG01000050.1"/>
</dbReference>
<evidence type="ECO:0000256" key="10">
    <source>
        <dbReference type="PIRSR" id="PIRSR000409-1"/>
    </source>
</evidence>
<comment type="cofactor">
    <cofactor evidence="11">
        <name>Zn(2+)</name>
        <dbReference type="ChEBI" id="CHEBI:29105"/>
    </cofactor>
    <text evidence="11">Binds 1 zinc ion per subunit.</text>
</comment>
<keyword evidence="3" id="KW-0808">Transferase</keyword>
<feature type="binding site" evidence="11">
    <location>
        <position position="57"/>
    </location>
    <ligand>
        <name>Zn(2+)</name>
        <dbReference type="ChEBI" id="CHEBI:29105"/>
    </ligand>
</feature>
<dbReference type="Gene3D" id="3.40.10.10">
    <property type="entry name" value="DNA Methylphosphotriester Repair Domain"/>
    <property type="match status" value="1"/>
</dbReference>
<keyword evidence="11" id="KW-0862">Zinc</keyword>
<dbReference type="NCBIfam" id="TIGR00589">
    <property type="entry name" value="ogt"/>
    <property type="match status" value="1"/>
</dbReference>
<evidence type="ECO:0000256" key="11">
    <source>
        <dbReference type="PIRSR" id="PIRSR000409-3"/>
    </source>
</evidence>
<dbReference type="Gene3D" id="3.30.160.70">
    <property type="entry name" value="Methylated DNA-protein cysteine methyltransferase domain"/>
    <property type="match status" value="1"/>
</dbReference>
<dbReference type="GO" id="GO:0008270">
    <property type="term" value="F:zinc ion binding"/>
    <property type="evidence" value="ECO:0007669"/>
    <property type="project" value="InterPro"/>
</dbReference>
<organism evidence="13 14">
    <name type="scientific">Methyloversatilis universalis (strain ATCC BAA-1314 / DSM 25237 / JCM 13912 / CCUG 52030 / FAM5)</name>
    <dbReference type="NCBI Taxonomy" id="1000565"/>
    <lineage>
        <taxon>Bacteria</taxon>
        <taxon>Pseudomonadati</taxon>
        <taxon>Pseudomonadota</taxon>
        <taxon>Betaproteobacteria</taxon>
        <taxon>Nitrosomonadales</taxon>
        <taxon>Sterolibacteriaceae</taxon>
        <taxon>Methyloversatilis</taxon>
    </lineage>
</organism>
<dbReference type="InterPro" id="IPR016221">
    <property type="entry name" value="Bifunct_regulatory_prot_Ada"/>
</dbReference>
<dbReference type="Pfam" id="PF01035">
    <property type="entry name" value="DNA_binding_1"/>
    <property type="match status" value="1"/>
</dbReference>
<dbReference type="GO" id="GO:0043565">
    <property type="term" value="F:sequence-specific DNA binding"/>
    <property type="evidence" value="ECO:0007669"/>
    <property type="project" value="InterPro"/>
</dbReference>
<comment type="catalytic activity">
    <reaction evidence="9">
        <text>a 6-O-methyl-2'-deoxyguanosine in DNA + L-cysteinyl-[protein] = S-methyl-L-cysteinyl-[protein] + a 2'-deoxyguanosine in DNA</text>
        <dbReference type="Rhea" id="RHEA:24000"/>
        <dbReference type="Rhea" id="RHEA-COMP:10131"/>
        <dbReference type="Rhea" id="RHEA-COMP:10132"/>
        <dbReference type="Rhea" id="RHEA-COMP:11367"/>
        <dbReference type="Rhea" id="RHEA-COMP:11368"/>
        <dbReference type="ChEBI" id="CHEBI:29950"/>
        <dbReference type="ChEBI" id="CHEBI:82612"/>
        <dbReference type="ChEBI" id="CHEBI:85445"/>
        <dbReference type="ChEBI" id="CHEBI:85448"/>
        <dbReference type="EC" id="2.1.1.63"/>
    </reaction>
</comment>
<dbReference type="PANTHER" id="PTHR10815:SF14">
    <property type="entry name" value="BIFUNCTIONAL TRANSCRIPTIONAL ACTIVATOR_DNA REPAIR ENZYME ADA"/>
    <property type="match status" value="1"/>
</dbReference>
<evidence type="ECO:0000256" key="6">
    <source>
        <dbReference type="ARBA" id="ARBA00023159"/>
    </source>
</evidence>
<evidence type="ECO:0000313" key="14">
    <source>
        <dbReference type="Proteomes" id="UP000005019"/>
    </source>
</evidence>
<feature type="binding site" evidence="11">
    <location>
        <position position="91"/>
    </location>
    <ligand>
        <name>Zn(2+)</name>
        <dbReference type="ChEBI" id="CHEBI:29105"/>
    </ligand>
</feature>
<dbReference type="InterPro" id="IPR036631">
    <property type="entry name" value="MGMT_N_sf"/>
</dbReference>
<dbReference type="GO" id="GO:0006281">
    <property type="term" value="P:DNA repair"/>
    <property type="evidence" value="ECO:0007669"/>
    <property type="project" value="UniProtKB-KW"/>
</dbReference>
<evidence type="ECO:0000256" key="8">
    <source>
        <dbReference type="ARBA" id="ARBA00023204"/>
    </source>
</evidence>
<dbReference type="GO" id="GO:0003700">
    <property type="term" value="F:DNA-binding transcription factor activity"/>
    <property type="evidence" value="ECO:0007669"/>
    <property type="project" value="InterPro"/>
</dbReference>
<evidence type="ECO:0000256" key="1">
    <source>
        <dbReference type="ARBA" id="ARBA00001286"/>
    </source>
</evidence>
<dbReference type="SUPFAM" id="SSF46767">
    <property type="entry name" value="Methylated DNA-protein cysteine methyltransferase, C-terminal domain"/>
    <property type="match status" value="1"/>
</dbReference>
<dbReference type="PIRSF" id="PIRSF000409">
    <property type="entry name" value="Ada"/>
    <property type="match status" value="1"/>
</dbReference>
<dbReference type="InterPro" id="IPR014048">
    <property type="entry name" value="MethylDNA_cys_MeTrfase_DNA-bd"/>
</dbReference>
<dbReference type="OrthoDB" id="9811249at2"/>
<keyword evidence="7" id="KW-0804">Transcription</keyword>
<feature type="binding site" evidence="11">
    <location>
        <position position="61"/>
    </location>
    <ligand>
        <name>Zn(2+)</name>
        <dbReference type="ChEBI" id="CHEBI:29105"/>
    </ligand>
</feature>
<comment type="caution">
    <text evidence="13">The sequence shown here is derived from an EMBL/GenBank/DDBJ whole genome shotgun (WGS) entry which is preliminary data.</text>
</comment>
<dbReference type="GO" id="GO:0003908">
    <property type="term" value="F:methylated-DNA-[protein]-cysteine S-methyltransferase activity"/>
    <property type="evidence" value="ECO:0007669"/>
    <property type="project" value="UniProtKB-EC"/>
</dbReference>
<dbReference type="SUPFAM" id="SSF53155">
    <property type="entry name" value="Methylated DNA-protein cysteine methyltransferase domain"/>
    <property type="match status" value="1"/>
</dbReference>
<evidence type="ECO:0000313" key="13">
    <source>
        <dbReference type="EMBL" id="EGK71523.1"/>
    </source>
</evidence>
<dbReference type="Pfam" id="PF12833">
    <property type="entry name" value="HTH_18"/>
    <property type="match status" value="1"/>
</dbReference>
<evidence type="ECO:0000256" key="7">
    <source>
        <dbReference type="ARBA" id="ARBA00023163"/>
    </source>
</evidence>
<dbReference type="EMBL" id="AFHG01000050">
    <property type="protein sequence ID" value="EGK71523.1"/>
    <property type="molecule type" value="Genomic_DNA"/>
</dbReference>
<sequence>MNTTTPPLLSPTGSQPASVRARAAATLADPRWAAVRTRDATADGRFFYSVRSTGVYCRPSCGARTPRPENVGFHASAADAEAAGFRPCRRCRPDLPPLAERQAALVAALCRQIDAADTVPSLDALAASAGLSRFHLLRVFKAHTGLTPRAWAAARRAERLRARLADGASVTAAIVDAGYGSTSRVYEKSAQPLGMTPRRYRAGGADTDIRFAIAQCALGALLVAESGRGVCEIALGDDPDALARALQDRFPQARLTGDDPAFARRVAEVAGFVEAPGIGLALPLDIRGTAFQQRVWAALRAIPPGATVSYSELAQRIGAPAAVRAVASACAANTLAVAVPCHRVVRTDGSLSGYRWGVARKRALLDRERGD</sequence>
<keyword evidence="14" id="KW-1185">Reference proteome</keyword>
<feature type="domain" description="HTH araC/xylS-type" evidence="12">
    <location>
        <begin position="103"/>
        <end position="203"/>
    </location>
</feature>
<dbReference type="InterPro" id="IPR004026">
    <property type="entry name" value="Ada_DNA_repair_Zn-bd"/>
</dbReference>
<dbReference type="PANTHER" id="PTHR10815">
    <property type="entry name" value="METHYLATED-DNA--PROTEIN-CYSTEINE METHYLTRANSFERASE"/>
    <property type="match status" value="1"/>
</dbReference>
<dbReference type="Pfam" id="PF02805">
    <property type="entry name" value="Ada_Zn_binding"/>
    <property type="match status" value="1"/>
</dbReference>
<dbReference type="InterPro" id="IPR036217">
    <property type="entry name" value="MethylDNA_cys_MeTrfase_DNAb"/>
</dbReference>
<dbReference type="AlphaFoldDB" id="F5RD52"/>
<gene>
    <name evidence="13" type="ORF">METUNv1_02211</name>
</gene>
<dbReference type="eggNOG" id="COG0350">
    <property type="taxonomic scope" value="Bacteria"/>
</dbReference>
<dbReference type="CDD" id="cd06445">
    <property type="entry name" value="ATase"/>
    <property type="match status" value="1"/>
</dbReference>
<feature type="active site" description="Nucleophile; methyl group acceptor from either O6-methylguanine or O4-methylthymine" evidence="10">
    <location>
        <position position="341"/>
    </location>
</feature>
<dbReference type="SMART" id="SM00342">
    <property type="entry name" value="HTH_ARAC"/>
    <property type="match status" value="1"/>
</dbReference>
<dbReference type="eggNOG" id="COG2169">
    <property type="taxonomic scope" value="Bacteria"/>
</dbReference>
<dbReference type="GO" id="GO:0032259">
    <property type="term" value="P:methylation"/>
    <property type="evidence" value="ECO:0007669"/>
    <property type="project" value="UniProtKB-KW"/>
</dbReference>
<keyword evidence="11" id="KW-0479">Metal-binding</keyword>
<dbReference type="SUPFAM" id="SSF57884">
    <property type="entry name" value="Ada DNA repair protein, N-terminal domain (N-Ada 10)"/>
    <property type="match status" value="1"/>
</dbReference>
<reference evidence="13 14" key="1">
    <citation type="journal article" date="2011" name="J. Bacteriol.">
        <title>Genome sequence of Methyloversatilis universalis FAM5T, a methylotrophic representative of the order Rhodocyclales.</title>
        <authorList>
            <person name="Kittichotirat W."/>
            <person name="Good N.M."/>
            <person name="Hall R."/>
            <person name="Bringel F."/>
            <person name="Lajus A."/>
            <person name="Medigue C."/>
            <person name="Smalley N.E."/>
            <person name="Beck D."/>
            <person name="Bumgarner R."/>
            <person name="Vuilleumier S."/>
            <person name="Kalyuzhnaya M.G."/>
        </authorList>
    </citation>
    <scope>NUCLEOTIDE SEQUENCE [LARGE SCALE GENOMIC DNA]</scope>
    <source>
        <strain evidence="14">ATCC BAA-1314 / JCM 13912 / FAM5</strain>
    </source>
</reference>